<feature type="domain" description="Thioredoxin" evidence="3">
    <location>
        <begin position="84"/>
        <end position="253"/>
    </location>
</feature>
<dbReference type="PROSITE" id="PS51352">
    <property type="entry name" value="THIOREDOXIN_2"/>
    <property type="match status" value="1"/>
</dbReference>
<feature type="region of interest" description="Disordered" evidence="1">
    <location>
        <begin position="226"/>
        <end position="276"/>
    </location>
</feature>
<feature type="compositionally biased region" description="Basic and acidic residues" evidence="1">
    <location>
        <begin position="226"/>
        <end position="247"/>
    </location>
</feature>
<evidence type="ECO:0000313" key="4">
    <source>
        <dbReference type="EMBL" id="KAK2958797.1"/>
    </source>
</evidence>
<evidence type="ECO:0000259" key="3">
    <source>
        <dbReference type="PROSITE" id="PS51352"/>
    </source>
</evidence>
<evidence type="ECO:0000256" key="1">
    <source>
        <dbReference type="SAM" id="MobiDB-lite"/>
    </source>
</evidence>
<feature type="signal peptide" evidence="2">
    <location>
        <begin position="1"/>
        <end position="21"/>
    </location>
</feature>
<protein>
    <recommendedName>
        <fullName evidence="3">Thioredoxin domain-containing protein</fullName>
    </recommendedName>
</protein>
<dbReference type="EMBL" id="JARBJD010000035">
    <property type="protein sequence ID" value="KAK2958797.1"/>
    <property type="molecule type" value="Genomic_DNA"/>
</dbReference>
<keyword evidence="4" id="KW-0413">Isomerase</keyword>
<dbReference type="CDD" id="cd02961">
    <property type="entry name" value="PDI_a_family"/>
    <property type="match status" value="1"/>
</dbReference>
<proteinExistence type="predicted"/>
<dbReference type="Gene3D" id="3.40.30.10">
    <property type="entry name" value="Glutaredoxin"/>
    <property type="match status" value="2"/>
</dbReference>
<dbReference type="PROSITE" id="PS00194">
    <property type="entry name" value="THIOREDOXIN_1"/>
    <property type="match status" value="2"/>
</dbReference>
<dbReference type="PRINTS" id="PR00421">
    <property type="entry name" value="THIOREDOXIN"/>
</dbReference>
<dbReference type="InterPro" id="IPR036249">
    <property type="entry name" value="Thioredoxin-like_sf"/>
</dbReference>
<keyword evidence="2" id="KW-0732">Signal</keyword>
<keyword evidence="5" id="KW-1185">Reference proteome</keyword>
<feature type="compositionally biased region" description="Acidic residues" evidence="1">
    <location>
        <begin position="256"/>
        <end position="272"/>
    </location>
</feature>
<comment type="caution">
    <text evidence="4">The sequence shown here is derived from an EMBL/GenBank/DDBJ whole genome shotgun (WGS) entry which is preliminary data.</text>
</comment>
<feature type="region of interest" description="Disordered" evidence="1">
    <location>
        <begin position="344"/>
        <end position="388"/>
    </location>
</feature>
<feature type="chain" id="PRO_5046615867" description="Thioredoxin domain-containing protein" evidence="2">
    <location>
        <begin position="22"/>
        <end position="464"/>
    </location>
</feature>
<sequence>MIASFLCVYLAFASDVVVLDSKTHDEVIANGPTMVKYYSPNCGHCRNMAPTYEEIATYFAPQKEKITIAEIDCLKESKVCDKASVRGYPTIKYYTSPTDSEDYEEQRDFDSFAEYISNKLGLFYRPKPSKVLTLNASTFNETVLDPTKNVLVAFTAPWCGHCKRLKPEMDRASTAFKENDNVLFAVIDAEENGDFCKQFEVNGYPTLKFFPAYREGDEERIIEQKAEEEKKKKEEEEKKKEEEKQKAAEPTVNPDDTNEQLDTPVEEEEENAETPRVLMTKKGANWIETFRGDRTASALVFWMNEHSGTYKTPEGGVEEMAGYEEEMTECIVDLVHAVTKTPLPAPVEKQEQEQPAETETPSETEATEEPKEEKKETPAAKTVPPPSVQDALKTVEEKIPNILNKFTAASYRRYVDALQKKGLSWIQNEAARLRRVLENGKMTVEKQTELTIRMNVLEMFHLSE</sequence>
<dbReference type="PANTHER" id="PTHR45815">
    <property type="entry name" value="PROTEIN DISULFIDE-ISOMERASE A6"/>
    <property type="match status" value="1"/>
</dbReference>
<dbReference type="SUPFAM" id="SSF52833">
    <property type="entry name" value="Thioredoxin-like"/>
    <property type="match status" value="2"/>
</dbReference>
<dbReference type="Pfam" id="PF07749">
    <property type="entry name" value="ERp29"/>
    <property type="match status" value="1"/>
</dbReference>
<feature type="compositionally biased region" description="Acidic residues" evidence="1">
    <location>
        <begin position="354"/>
        <end position="367"/>
    </location>
</feature>
<reference evidence="4 5" key="1">
    <citation type="journal article" date="2022" name="bioRxiv">
        <title>Genomics of Preaxostyla Flagellates Illuminates Evolutionary Transitions and the Path Towards Mitochondrial Loss.</title>
        <authorList>
            <person name="Novak L.V.F."/>
            <person name="Treitli S.C."/>
            <person name="Pyrih J."/>
            <person name="Halakuc P."/>
            <person name="Pipaliya S.V."/>
            <person name="Vacek V."/>
            <person name="Brzon O."/>
            <person name="Soukal P."/>
            <person name="Eme L."/>
            <person name="Dacks J.B."/>
            <person name="Karnkowska A."/>
            <person name="Elias M."/>
            <person name="Hampl V."/>
        </authorList>
    </citation>
    <scope>NUCLEOTIDE SEQUENCE [LARGE SCALE GENOMIC DNA]</scope>
    <source>
        <strain evidence="4">NAU3</strain>
        <tissue evidence="4">Gut</tissue>
    </source>
</reference>
<evidence type="ECO:0000256" key="2">
    <source>
        <dbReference type="SAM" id="SignalP"/>
    </source>
</evidence>
<organism evidence="4 5">
    <name type="scientific">Blattamonas nauphoetae</name>
    <dbReference type="NCBI Taxonomy" id="2049346"/>
    <lineage>
        <taxon>Eukaryota</taxon>
        <taxon>Metamonada</taxon>
        <taxon>Preaxostyla</taxon>
        <taxon>Oxymonadida</taxon>
        <taxon>Blattamonas</taxon>
    </lineage>
</organism>
<dbReference type="Proteomes" id="UP001281761">
    <property type="component" value="Unassembled WGS sequence"/>
</dbReference>
<accession>A0ABQ9Y4X2</accession>
<name>A0ABQ9Y4X2_9EUKA</name>
<feature type="compositionally biased region" description="Basic and acidic residues" evidence="1">
    <location>
        <begin position="368"/>
        <end position="378"/>
    </location>
</feature>
<dbReference type="SUPFAM" id="SSF47933">
    <property type="entry name" value="ERP29 C domain-like"/>
    <property type="match status" value="1"/>
</dbReference>
<evidence type="ECO:0000313" key="5">
    <source>
        <dbReference type="Proteomes" id="UP001281761"/>
    </source>
</evidence>
<dbReference type="Pfam" id="PF00085">
    <property type="entry name" value="Thioredoxin"/>
    <property type="match status" value="2"/>
</dbReference>
<dbReference type="InterPro" id="IPR011679">
    <property type="entry name" value="ERp29_C"/>
</dbReference>
<dbReference type="PANTHER" id="PTHR45815:SF3">
    <property type="entry name" value="PROTEIN DISULFIDE-ISOMERASE A6"/>
    <property type="match status" value="1"/>
</dbReference>
<dbReference type="InterPro" id="IPR036356">
    <property type="entry name" value="ERp29_C_sf"/>
</dbReference>
<gene>
    <name evidence="4" type="ORF">BLNAU_6300</name>
</gene>
<dbReference type="InterPro" id="IPR013766">
    <property type="entry name" value="Thioredoxin_domain"/>
</dbReference>
<dbReference type="Gene3D" id="1.20.1150.12">
    <property type="entry name" value="Endoplasmic reticulum resident protein 29, C-terminal domain"/>
    <property type="match status" value="1"/>
</dbReference>
<dbReference type="GO" id="GO:0016853">
    <property type="term" value="F:isomerase activity"/>
    <property type="evidence" value="ECO:0007669"/>
    <property type="project" value="UniProtKB-KW"/>
</dbReference>
<dbReference type="InterPro" id="IPR017937">
    <property type="entry name" value="Thioredoxin_CS"/>
</dbReference>